<accession>A0A6P1EAQ4</accession>
<evidence type="ECO:0000313" key="3">
    <source>
        <dbReference type="Proteomes" id="UP000465035"/>
    </source>
</evidence>
<dbReference type="AlphaFoldDB" id="A0A6P1EAQ4"/>
<keyword evidence="1" id="KW-0472">Membrane</keyword>
<gene>
    <name evidence="2" type="ORF">GQR93_12015</name>
</gene>
<keyword evidence="1" id="KW-1133">Transmembrane helix</keyword>
<protein>
    <submittedName>
        <fullName evidence="2">Uncharacterized protein</fullName>
    </submittedName>
</protein>
<organism evidence="2 3">
    <name type="scientific">Lentilactobacillus hilgardii</name>
    <name type="common">Lactobacillus hilgardii</name>
    <dbReference type="NCBI Taxonomy" id="1588"/>
    <lineage>
        <taxon>Bacteria</taxon>
        <taxon>Bacillati</taxon>
        <taxon>Bacillota</taxon>
        <taxon>Bacilli</taxon>
        <taxon>Lactobacillales</taxon>
        <taxon>Lactobacillaceae</taxon>
        <taxon>Lentilactobacillus</taxon>
    </lineage>
</organism>
<reference evidence="2 3" key="1">
    <citation type="submission" date="2019-12" db="EMBL/GenBank/DDBJ databases">
        <title>Lactobacillus hilgardii FLUB.</title>
        <authorList>
            <person name="Gustaw K."/>
        </authorList>
    </citation>
    <scope>NUCLEOTIDE SEQUENCE [LARGE SCALE GENOMIC DNA]</scope>
    <source>
        <strain evidence="2 3">FLUB</strain>
    </source>
</reference>
<name>A0A6P1EAQ4_LENHI</name>
<sequence>MPRKRLNKSKHRTFKMTLLILLSIIVLGIFLFFYMGYNVKYDLRVQIDSLLASHTEKHLRRLNTISVNRETFCFLKNSPDSKIGDLSDFQGNLGDSSDGYYTGAINGRTTGIIMTKENYHWQLTSIQIYKK</sequence>
<dbReference type="EMBL" id="CP047121">
    <property type="protein sequence ID" value="QHB52862.1"/>
    <property type="molecule type" value="Genomic_DNA"/>
</dbReference>
<dbReference type="Proteomes" id="UP000465035">
    <property type="component" value="Chromosome"/>
</dbReference>
<keyword evidence="1" id="KW-0812">Transmembrane</keyword>
<evidence type="ECO:0000256" key="1">
    <source>
        <dbReference type="SAM" id="Phobius"/>
    </source>
</evidence>
<dbReference type="RefSeq" id="WP_004466444.1">
    <property type="nucleotide sequence ID" value="NZ_CP047121.1"/>
</dbReference>
<proteinExistence type="predicted"/>
<dbReference type="GeneID" id="69059100"/>
<evidence type="ECO:0000313" key="2">
    <source>
        <dbReference type="EMBL" id="QHB52862.1"/>
    </source>
</evidence>
<feature type="transmembrane region" description="Helical" evidence="1">
    <location>
        <begin position="16"/>
        <end position="37"/>
    </location>
</feature>